<dbReference type="EMBL" id="BAAAFN010000020">
    <property type="protein sequence ID" value="GAA0237511.1"/>
    <property type="molecule type" value="Genomic_DNA"/>
</dbReference>
<evidence type="ECO:0000313" key="2">
    <source>
        <dbReference type="Proteomes" id="UP001501176"/>
    </source>
</evidence>
<protein>
    <recommendedName>
        <fullName evidence="3">Helix-turn-helix domain-containing protein</fullName>
    </recommendedName>
</protein>
<gene>
    <name evidence="1" type="ORF">GCM10009125_28000</name>
</gene>
<accession>A0ABN0U3J9</accession>
<evidence type="ECO:0008006" key="3">
    <source>
        <dbReference type="Google" id="ProtNLM"/>
    </source>
</evidence>
<sequence>MVTQLQQAICVQQRIPGARLNTAERLEIQHLIAEGHENREIEFRTGVSYSRIAEIRRALNKG</sequence>
<dbReference type="Gene3D" id="1.10.1270.10">
    <property type="entry name" value="TrpR-like"/>
    <property type="match status" value="1"/>
</dbReference>
<dbReference type="InterPro" id="IPR038116">
    <property type="entry name" value="TrpR-like_sf"/>
</dbReference>
<keyword evidence="2" id="KW-1185">Reference proteome</keyword>
<dbReference type="Proteomes" id="UP001501176">
    <property type="component" value="Unassembled WGS sequence"/>
</dbReference>
<name>A0ABN0U3J9_9BURK</name>
<evidence type="ECO:0000313" key="1">
    <source>
        <dbReference type="EMBL" id="GAA0237511.1"/>
    </source>
</evidence>
<proteinExistence type="predicted"/>
<organism evidence="1 2">
    <name type="scientific">Castellaniella daejeonensis</name>
    <dbReference type="NCBI Taxonomy" id="659013"/>
    <lineage>
        <taxon>Bacteria</taxon>
        <taxon>Pseudomonadati</taxon>
        <taxon>Pseudomonadota</taxon>
        <taxon>Betaproteobacteria</taxon>
        <taxon>Burkholderiales</taxon>
        <taxon>Alcaligenaceae</taxon>
        <taxon>Castellaniella</taxon>
    </lineage>
</organism>
<comment type="caution">
    <text evidence="1">The sequence shown here is derived from an EMBL/GenBank/DDBJ whole genome shotgun (WGS) entry which is preliminary data.</text>
</comment>
<reference evidence="1 2" key="1">
    <citation type="journal article" date="2019" name="Int. J. Syst. Evol. Microbiol.">
        <title>The Global Catalogue of Microorganisms (GCM) 10K type strain sequencing project: providing services to taxonomists for standard genome sequencing and annotation.</title>
        <authorList>
            <consortium name="The Broad Institute Genomics Platform"/>
            <consortium name="The Broad Institute Genome Sequencing Center for Infectious Disease"/>
            <person name="Wu L."/>
            <person name="Ma J."/>
        </authorList>
    </citation>
    <scope>NUCLEOTIDE SEQUENCE [LARGE SCALE GENOMIC DNA]</scope>
    <source>
        <strain evidence="1 2">JCM 16240</strain>
    </source>
</reference>